<dbReference type="PANTHER" id="PTHR15615:SF27">
    <property type="entry name" value="PHO85 CYCLIN CLG1"/>
    <property type="match status" value="1"/>
</dbReference>
<comment type="caution">
    <text evidence="2">The sequence shown here is derived from an EMBL/GenBank/DDBJ whole genome shotgun (WGS) entry which is preliminary data.</text>
</comment>
<dbReference type="CDD" id="cd20557">
    <property type="entry name" value="CYCLIN_ScPCL1-like"/>
    <property type="match status" value="1"/>
</dbReference>
<evidence type="ECO:0000256" key="1">
    <source>
        <dbReference type="SAM" id="MobiDB-lite"/>
    </source>
</evidence>
<feature type="compositionally biased region" description="Basic and acidic residues" evidence="1">
    <location>
        <begin position="55"/>
        <end position="71"/>
    </location>
</feature>
<protein>
    <submittedName>
        <fullName evidence="3">G1/S-specific cyclin Pcl5, putative</fullName>
    </submittedName>
</protein>
<organism evidence="2 4">
    <name type="scientific">Rhizophagus clarus</name>
    <dbReference type="NCBI Taxonomy" id="94130"/>
    <lineage>
        <taxon>Eukaryota</taxon>
        <taxon>Fungi</taxon>
        <taxon>Fungi incertae sedis</taxon>
        <taxon>Mucoromycota</taxon>
        <taxon>Glomeromycotina</taxon>
        <taxon>Glomeromycetes</taxon>
        <taxon>Glomerales</taxon>
        <taxon>Glomeraceae</taxon>
        <taxon>Rhizophagus</taxon>
    </lineage>
</organism>
<dbReference type="Gene3D" id="1.10.472.10">
    <property type="entry name" value="Cyclin-like"/>
    <property type="match status" value="1"/>
</dbReference>
<dbReference type="GO" id="GO:0005634">
    <property type="term" value="C:nucleus"/>
    <property type="evidence" value="ECO:0007669"/>
    <property type="project" value="TreeGrafter"/>
</dbReference>
<accession>A0A2Z6RPP8</accession>
<dbReference type="Proteomes" id="UP000615446">
    <property type="component" value="Unassembled WGS sequence"/>
</dbReference>
<dbReference type="AlphaFoldDB" id="A0A2Z6RPP8"/>
<dbReference type="EMBL" id="BEXD01003934">
    <property type="protein sequence ID" value="GBC04211.1"/>
    <property type="molecule type" value="Genomic_DNA"/>
</dbReference>
<dbReference type="GO" id="GO:0019901">
    <property type="term" value="F:protein kinase binding"/>
    <property type="evidence" value="ECO:0007669"/>
    <property type="project" value="InterPro"/>
</dbReference>
<evidence type="ECO:0000313" key="2">
    <source>
        <dbReference type="EMBL" id="GBC04211.1"/>
    </source>
</evidence>
<dbReference type="InterPro" id="IPR013922">
    <property type="entry name" value="Cyclin_PHO80-like"/>
</dbReference>
<evidence type="ECO:0000313" key="3">
    <source>
        <dbReference type="EMBL" id="GES78905.1"/>
    </source>
</evidence>
<dbReference type="GO" id="GO:0000307">
    <property type="term" value="C:cyclin-dependent protein kinase holoenzyme complex"/>
    <property type="evidence" value="ECO:0007669"/>
    <property type="project" value="TreeGrafter"/>
</dbReference>
<sequence length="461" mass="54283">MPIVSTWLNVKPKFIQPSSRLDNKKKNYDYVQNAKIEVPKTTSISASSQNKQPLKKIEHENKQQVDSDHFSKKYSNKNYNNSRSVKIRYNKKVEDNSTLTPASSSSSLTLTDTDASNACKKVLRTKEIFWNERDVPNCVDLYDYDDSPTNYYSPQCQSAGQIELIRCSSNYSSTSTQSSCVDDQCNAHDNRNQRVNHISSTTEENAKSEISQYWVTSLYDIYLVTQKFSPSENMHQNYLDTIRYTILSIWGILYDSEFHYWMQQVLQMSGTNCRIIELALYYLLRFKRCLDRSKVELSYIINYSRFTVSTEPCPESQESIKPLPALISSLIIAWKFFQDENYKINHWTSITGYTTKQLNVFERDFLRMVDYNIFIKENSFKQWLRFLHSHMQAICGPGLDVKFAYFLPQNRERINEFIKSLKMLNIEEMDRIIRINERYTSRGKENERVLNFDDIKRNHVK</sequence>
<gene>
    <name evidence="3" type="ORF">RCL2_000621600</name>
    <name evidence="2" type="ORF">RclHR1_05570012</name>
</gene>
<reference evidence="2 4" key="1">
    <citation type="submission" date="2017-11" db="EMBL/GenBank/DDBJ databases">
        <title>The genome of Rhizophagus clarus HR1 reveals common genetic basis of auxotrophy among arbuscular mycorrhizal fungi.</title>
        <authorList>
            <person name="Kobayashi Y."/>
        </authorList>
    </citation>
    <scope>NUCLEOTIDE SEQUENCE [LARGE SCALE GENOMIC DNA]</scope>
    <source>
        <strain evidence="2 4">HR1</strain>
    </source>
</reference>
<feature type="compositionally biased region" description="Polar residues" evidence="1">
    <location>
        <begin position="41"/>
        <end position="52"/>
    </location>
</feature>
<dbReference type="OrthoDB" id="286814at2759"/>
<dbReference type="EMBL" id="BLAL01000040">
    <property type="protein sequence ID" value="GES78905.1"/>
    <property type="molecule type" value="Genomic_DNA"/>
</dbReference>
<proteinExistence type="predicted"/>
<dbReference type="PANTHER" id="PTHR15615">
    <property type="match status" value="1"/>
</dbReference>
<dbReference type="Proteomes" id="UP000247702">
    <property type="component" value="Unassembled WGS sequence"/>
</dbReference>
<evidence type="ECO:0000313" key="4">
    <source>
        <dbReference type="Proteomes" id="UP000247702"/>
    </source>
</evidence>
<dbReference type="GO" id="GO:0016538">
    <property type="term" value="F:cyclin-dependent protein serine/threonine kinase regulator activity"/>
    <property type="evidence" value="ECO:0007669"/>
    <property type="project" value="TreeGrafter"/>
</dbReference>
<dbReference type="STRING" id="94130.A0A2Z6RPP8"/>
<keyword evidence="4" id="KW-1185">Reference proteome</keyword>
<dbReference type="Pfam" id="PF08613">
    <property type="entry name" value="Cyclin"/>
    <property type="match status" value="1"/>
</dbReference>
<feature type="region of interest" description="Disordered" evidence="1">
    <location>
        <begin position="41"/>
        <end position="78"/>
    </location>
</feature>
<reference evidence="3" key="2">
    <citation type="submission" date="2019-10" db="EMBL/GenBank/DDBJ databases">
        <title>Conservation and host-specific expression of non-tandemly repeated heterogenous ribosome RNA gene in arbuscular mycorrhizal fungi.</title>
        <authorList>
            <person name="Maeda T."/>
            <person name="Kobayashi Y."/>
            <person name="Nakagawa T."/>
            <person name="Ezawa T."/>
            <person name="Yamaguchi K."/>
            <person name="Bino T."/>
            <person name="Nishimoto Y."/>
            <person name="Shigenobu S."/>
            <person name="Kawaguchi M."/>
        </authorList>
    </citation>
    <scope>NUCLEOTIDE SEQUENCE</scope>
    <source>
        <strain evidence="3">HR1</strain>
    </source>
</reference>
<name>A0A2Z6RPP8_9GLOM</name>